<dbReference type="SUPFAM" id="SSF54427">
    <property type="entry name" value="NTF2-like"/>
    <property type="match status" value="1"/>
</dbReference>
<dbReference type="OrthoDB" id="7066974at2"/>
<name>A0A1M5U481_9CLOT</name>
<dbReference type="Gene3D" id="3.10.450.240">
    <property type="match status" value="1"/>
</dbReference>
<feature type="chain" id="PRO_5038705277" description="Tim44-like domain-containing protein" evidence="3">
    <location>
        <begin position="28"/>
        <end position="249"/>
    </location>
</feature>
<protein>
    <recommendedName>
        <fullName evidence="4">Tim44-like domain-containing protein</fullName>
    </recommendedName>
</protein>
<sequence length="249" mass="28450">MKKCRKLLTILAVSICLLVQSSPLVLARAGGGGGGGGGGGSSSSSRRYSSLRRRGQLGSPEQIKLFIVIMVAIAVPGLLYRVNMKRRAEEGKEFIEELSNEDKDWDYDEIEGRVAEVFYRVQEAWQMQNMDMARDCISNKIYYRHNDSLRFMTLMGKANFIDDIRLLKIEPISVTDCKDDVGDSIWFLIKASMKDYDIDNVQGKIKRNGNTTGIFQEYWKFIRNSDTWILDEILQTDEIKEHAFKNIKL</sequence>
<feature type="domain" description="Tim44-like" evidence="4">
    <location>
        <begin position="91"/>
        <end position="235"/>
    </location>
</feature>
<feature type="signal peptide" evidence="3">
    <location>
        <begin position="1"/>
        <end position="27"/>
    </location>
</feature>
<dbReference type="RefSeq" id="WP_072830342.1">
    <property type="nucleotide sequence ID" value="NZ_FQXP01000003.1"/>
</dbReference>
<dbReference type="SMART" id="SM00978">
    <property type="entry name" value="Tim44"/>
    <property type="match status" value="1"/>
</dbReference>
<keyword evidence="3" id="KW-0732">Signal</keyword>
<organism evidence="5 6">
    <name type="scientific">Clostridium collagenovorans DSM 3089</name>
    <dbReference type="NCBI Taxonomy" id="1121306"/>
    <lineage>
        <taxon>Bacteria</taxon>
        <taxon>Bacillati</taxon>
        <taxon>Bacillota</taxon>
        <taxon>Clostridia</taxon>
        <taxon>Eubacteriales</taxon>
        <taxon>Clostridiaceae</taxon>
        <taxon>Clostridium</taxon>
    </lineage>
</organism>
<evidence type="ECO:0000256" key="1">
    <source>
        <dbReference type="SAM" id="MobiDB-lite"/>
    </source>
</evidence>
<dbReference type="STRING" id="1121306.SAMN02745196_00840"/>
<evidence type="ECO:0000313" key="5">
    <source>
        <dbReference type="EMBL" id="SHH57837.1"/>
    </source>
</evidence>
<evidence type="ECO:0000256" key="3">
    <source>
        <dbReference type="SAM" id="SignalP"/>
    </source>
</evidence>
<keyword evidence="2" id="KW-0812">Transmembrane</keyword>
<evidence type="ECO:0000256" key="2">
    <source>
        <dbReference type="SAM" id="Phobius"/>
    </source>
</evidence>
<accession>A0A1M5U481</accession>
<gene>
    <name evidence="5" type="ORF">SAMN02745196_00840</name>
</gene>
<feature type="compositionally biased region" description="Gly residues" evidence="1">
    <location>
        <begin position="31"/>
        <end position="41"/>
    </location>
</feature>
<dbReference type="Proteomes" id="UP000184526">
    <property type="component" value="Unassembled WGS sequence"/>
</dbReference>
<keyword evidence="6" id="KW-1185">Reference proteome</keyword>
<proteinExistence type="predicted"/>
<feature type="region of interest" description="Disordered" evidence="1">
    <location>
        <begin position="31"/>
        <end position="55"/>
    </location>
</feature>
<dbReference type="AlphaFoldDB" id="A0A1M5U481"/>
<dbReference type="InterPro" id="IPR032710">
    <property type="entry name" value="NTF2-like_dom_sf"/>
</dbReference>
<dbReference type="InterPro" id="IPR007379">
    <property type="entry name" value="Tim44-like_dom"/>
</dbReference>
<dbReference type="EMBL" id="FQXP01000003">
    <property type="protein sequence ID" value="SHH57837.1"/>
    <property type="molecule type" value="Genomic_DNA"/>
</dbReference>
<keyword evidence="2" id="KW-0472">Membrane</keyword>
<feature type="transmembrane region" description="Helical" evidence="2">
    <location>
        <begin position="63"/>
        <end position="82"/>
    </location>
</feature>
<evidence type="ECO:0000259" key="4">
    <source>
        <dbReference type="SMART" id="SM00978"/>
    </source>
</evidence>
<reference evidence="5 6" key="1">
    <citation type="submission" date="2016-11" db="EMBL/GenBank/DDBJ databases">
        <authorList>
            <person name="Jaros S."/>
            <person name="Januszkiewicz K."/>
            <person name="Wedrychowicz H."/>
        </authorList>
    </citation>
    <scope>NUCLEOTIDE SEQUENCE [LARGE SCALE GENOMIC DNA]</scope>
    <source>
        <strain evidence="5 6">DSM 3089</strain>
    </source>
</reference>
<evidence type="ECO:0000313" key="6">
    <source>
        <dbReference type="Proteomes" id="UP000184526"/>
    </source>
</evidence>
<keyword evidence="2" id="KW-1133">Transmembrane helix</keyword>